<gene>
    <name evidence="3" type="ORF">APY04_2997</name>
</gene>
<dbReference type="RefSeq" id="WP_068463939.1">
    <property type="nucleotide sequence ID" value="NZ_LMTR01000082.1"/>
</dbReference>
<dbReference type="PANTHER" id="PTHR42208:SF1">
    <property type="entry name" value="HEAVY METAL TRANSPORTER"/>
    <property type="match status" value="1"/>
</dbReference>
<feature type="transmembrane region" description="Helical" evidence="1">
    <location>
        <begin position="90"/>
        <end position="113"/>
    </location>
</feature>
<feature type="domain" description="Urease accessory protein UreH-like transmembrane" evidence="2">
    <location>
        <begin position="12"/>
        <end position="214"/>
    </location>
</feature>
<feature type="transmembrane region" description="Helical" evidence="1">
    <location>
        <begin position="57"/>
        <end position="78"/>
    </location>
</feature>
<dbReference type="PANTHER" id="PTHR42208">
    <property type="entry name" value="HEAVY METAL TRANSPORTER-RELATED"/>
    <property type="match status" value="1"/>
</dbReference>
<dbReference type="STRING" id="121290.APY04_2997"/>
<feature type="transmembrane region" description="Helical" evidence="1">
    <location>
        <begin position="134"/>
        <end position="156"/>
    </location>
</feature>
<dbReference type="OrthoDB" id="5574095at2"/>
<keyword evidence="1" id="KW-0472">Membrane</keyword>
<feature type="transmembrane region" description="Helical" evidence="1">
    <location>
        <begin position="202"/>
        <end position="221"/>
    </location>
</feature>
<dbReference type="Proteomes" id="UP000059074">
    <property type="component" value="Unassembled WGS sequence"/>
</dbReference>
<dbReference type="AlphaFoldDB" id="A0A125NU19"/>
<dbReference type="PATRIC" id="fig|121290.4.peg.599"/>
<keyword evidence="1" id="KW-0812">Transmembrane</keyword>
<dbReference type="Pfam" id="PF13386">
    <property type="entry name" value="DsbD_2"/>
    <property type="match status" value="1"/>
</dbReference>
<protein>
    <submittedName>
        <fullName evidence="3">Putative membrane copper tolerance protein</fullName>
    </submittedName>
</protein>
<evidence type="ECO:0000313" key="4">
    <source>
        <dbReference type="Proteomes" id="UP000059074"/>
    </source>
</evidence>
<proteinExistence type="predicted"/>
<organism evidence="3 4">
    <name type="scientific">Hyphomicrobium sulfonivorans</name>
    <dbReference type="NCBI Taxonomy" id="121290"/>
    <lineage>
        <taxon>Bacteria</taxon>
        <taxon>Pseudomonadati</taxon>
        <taxon>Pseudomonadota</taxon>
        <taxon>Alphaproteobacteria</taxon>
        <taxon>Hyphomicrobiales</taxon>
        <taxon>Hyphomicrobiaceae</taxon>
        <taxon>Hyphomicrobium</taxon>
    </lineage>
</organism>
<keyword evidence="4" id="KW-1185">Reference proteome</keyword>
<keyword evidence="1" id="KW-1133">Transmembrane helix</keyword>
<dbReference type="InterPro" id="IPR039447">
    <property type="entry name" value="UreH-like_TM_dom"/>
</dbReference>
<sequence length="247" mass="25246">MDAALLIILNGLALGLASTLHCAGMCGAISCSLMLAQERAGGADPRFVFALNHAGRICSYSIAGAIVGLVGAPAISWLDRDAAFHLLQWAAASSLIWIGLSTAGLVPSITIIDRGLTSLSDSVARWQSRGSGQTFVPLASGLAWGMMPCAMVYAALFTAMLTGSFSGGALTMAAFGIGTLPGLLASTFGFRQLAQIKRNRGTRIAAGLAVAVFGAATVLLAHPQSPYFCFPGTTTSTHSAAPSSPKV</sequence>
<evidence type="ECO:0000256" key="1">
    <source>
        <dbReference type="SAM" id="Phobius"/>
    </source>
</evidence>
<reference evidence="3 4" key="1">
    <citation type="submission" date="2015-10" db="EMBL/GenBank/DDBJ databases">
        <title>Transcriptomic analysis of a linuron degrading triple-species bacterial consortium.</title>
        <authorList>
            <person name="Albers P."/>
        </authorList>
    </citation>
    <scope>NUCLEOTIDE SEQUENCE [LARGE SCALE GENOMIC DNA]</scope>
    <source>
        <strain evidence="3 4">WDL6</strain>
    </source>
</reference>
<name>A0A125NU19_HYPSL</name>
<evidence type="ECO:0000313" key="3">
    <source>
        <dbReference type="EMBL" id="KWT65248.1"/>
    </source>
</evidence>
<feature type="transmembrane region" description="Helical" evidence="1">
    <location>
        <begin position="12"/>
        <end position="36"/>
    </location>
</feature>
<feature type="transmembrane region" description="Helical" evidence="1">
    <location>
        <begin position="168"/>
        <end position="190"/>
    </location>
</feature>
<comment type="caution">
    <text evidence="3">The sequence shown here is derived from an EMBL/GenBank/DDBJ whole genome shotgun (WGS) entry which is preliminary data.</text>
</comment>
<accession>A0A125NU19</accession>
<dbReference type="EMBL" id="LMTR01000082">
    <property type="protein sequence ID" value="KWT65248.1"/>
    <property type="molecule type" value="Genomic_DNA"/>
</dbReference>
<evidence type="ECO:0000259" key="2">
    <source>
        <dbReference type="Pfam" id="PF13386"/>
    </source>
</evidence>